<keyword evidence="3" id="KW-1185">Reference proteome</keyword>
<dbReference type="eggNOG" id="ENOG50337ED">
    <property type="taxonomic scope" value="Bacteria"/>
</dbReference>
<evidence type="ECO:0000256" key="1">
    <source>
        <dbReference type="SAM" id="Phobius"/>
    </source>
</evidence>
<feature type="transmembrane region" description="Helical" evidence="1">
    <location>
        <begin position="6"/>
        <end position="26"/>
    </location>
</feature>
<name>A0A061SL67_9RHOB</name>
<dbReference type="Proteomes" id="UP000027337">
    <property type="component" value="Unassembled WGS sequence"/>
</dbReference>
<sequence length="98" mass="10153">MTSSHWILIAVLAMAAFAIRVIGLFAGDAIRASRFAWILDDLPGLIVVSLVASSLAGQPLITWVAAAAALIAALLTNHVIATMCIGFAAYAALGWFGV</sequence>
<gene>
    <name evidence="2" type="ORF">PM02_18330</name>
</gene>
<protein>
    <submittedName>
        <fullName evidence="2">Branched-chain amino acid transporter</fullName>
    </submittedName>
</protein>
<feature type="transmembrane region" description="Helical" evidence="1">
    <location>
        <begin position="63"/>
        <end position="96"/>
    </location>
</feature>
<keyword evidence="1" id="KW-0812">Transmembrane</keyword>
<dbReference type="Pfam" id="PF05437">
    <property type="entry name" value="AzlD"/>
    <property type="match status" value="1"/>
</dbReference>
<proteinExistence type="predicted"/>
<feature type="transmembrane region" description="Helical" evidence="1">
    <location>
        <begin position="38"/>
        <end position="57"/>
    </location>
</feature>
<keyword evidence="1" id="KW-0472">Membrane</keyword>
<evidence type="ECO:0000313" key="3">
    <source>
        <dbReference type="Proteomes" id="UP000027337"/>
    </source>
</evidence>
<dbReference type="RefSeq" id="WP_037911276.1">
    <property type="nucleotide sequence ID" value="NZ_JEMU01000023.1"/>
</dbReference>
<accession>A0A061SL67</accession>
<reference evidence="2 3" key="1">
    <citation type="journal article" date="2014" name="Genome Announc.">
        <title>Draft Genome Sequences of Two Isolates of the Roseobacter Group, Sulfitobacter sp. Strains 3SOLIMAR09 and 1FIGIMAR09, from Harbors of Mallorca Island (Mediterranean Sea).</title>
        <authorList>
            <person name="Mas-Llado M."/>
            <person name="Pina-Villalonga J.M."/>
            <person name="Brunet-Galmes I."/>
            <person name="Nogales B."/>
            <person name="Bosch R."/>
        </authorList>
    </citation>
    <scope>NUCLEOTIDE SEQUENCE [LARGE SCALE GENOMIC DNA]</scope>
    <source>
        <strain evidence="2 3">1FIGIMAR09</strain>
    </source>
</reference>
<dbReference type="EMBL" id="JEMU01000023">
    <property type="protein sequence ID" value="KAJ01607.1"/>
    <property type="molecule type" value="Genomic_DNA"/>
</dbReference>
<dbReference type="STRING" id="83219.PM02_18330"/>
<keyword evidence="1" id="KW-1133">Transmembrane helix</keyword>
<organism evidence="2 3">
    <name type="scientific">Sulfitobacter mediterraneus</name>
    <dbReference type="NCBI Taxonomy" id="83219"/>
    <lineage>
        <taxon>Bacteria</taxon>
        <taxon>Pseudomonadati</taxon>
        <taxon>Pseudomonadota</taxon>
        <taxon>Alphaproteobacteria</taxon>
        <taxon>Rhodobacterales</taxon>
        <taxon>Roseobacteraceae</taxon>
        <taxon>Sulfitobacter</taxon>
    </lineage>
</organism>
<dbReference type="InterPro" id="IPR008407">
    <property type="entry name" value="Brnchd-chn_aa_trnsp_AzlD"/>
</dbReference>
<comment type="caution">
    <text evidence="2">The sequence shown here is derived from an EMBL/GenBank/DDBJ whole genome shotgun (WGS) entry which is preliminary data.</text>
</comment>
<dbReference type="AlphaFoldDB" id="A0A061SL67"/>
<evidence type="ECO:0000313" key="2">
    <source>
        <dbReference type="EMBL" id="KAJ01607.1"/>
    </source>
</evidence>